<dbReference type="SUPFAM" id="SSF52058">
    <property type="entry name" value="L domain-like"/>
    <property type="match status" value="2"/>
</dbReference>
<keyword evidence="9" id="KW-0325">Glycoprotein</keyword>
<dbReference type="InterPro" id="IPR003961">
    <property type="entry name" value="FN3_dom"/>
</dbReference>
<evidence type="ECO:0000256" key="9">
    <source>
        <dbReference type="ARBA" id="ARBA00023180"/>
    </source>
</evidence>
<sequence length="1043" mass="119160">MSESKLYFISIILYLYILLTVADNNENNNNVAVAKAYARVCGDIHVTVFELKTGFKNDQLLLCEISLGSVTYAPMNSVKNASTTTSISFPYLREIYGYMLLGYSSLDSFSSMFPNLSVIHGRDLHQGYSLIITNNFLLHELGLKSLKSIRRGNVIIARNAQLCYGKSLRWNDLLETKQNHIILRQNRDNCAFCPTCPSACWSPTQCQKTCSANCQGNCVSEKVCCHEQCVGGCYYHNRNMSSTLICNACRNMRIYATGICVQKCPTNMLKTRNSLCVTPAECKSLVSGTGFILEGANECVLSCPSGFIREPDSRCVRCISSADNSYCNGTCRDKHIQSIEDFKLLKYCSRVYTLTIYNIQTVESKGTSFQEAFAALESLEQIDLEFTIRNVKIFSTLNIFPRLRRIGTTSNSSTTIEENEFLTELWPSTQQRPTIQGNFNIVRNARLCIEHITDFINYTTKREPDLQVTSDTLNQYANGYLTSCESNFLEITISNISSLTARVNIAISKDLFLHSSGKVKNIRRSFFSVFYKLTRTKNETYFDATHSLNWLRKVEMVNYNRPPNSESFKMSTQLESLVGYEWYAVYASITSNLDTIGSFSAITYFQTLQRQPEPVLNLHGKSLSRSTIELVWQTPSKPNGPITNYLVYYAPIEDRLPVDNSRLLCLMKDRWRSEVNVQVNNLNLTHSIQCSQSKTEVDNVITNKYDYDDEESANIDRVATDLSIIEYKLINSVTQRSDPLSLSKEVQDDIINNLDIYFENNTADFNDNYRIDAQEPSVVEHRPYIDQYNRSTSDTRIIIDDLKEAQMYLFQVYACHNISKQALSESCSLNGIILAVRTKPGDASRDLVRNVQLTASANDSDHLTAGEKLFLYRISWLEPLEPNGLVYYYMIYIAQNSNNESIQEYCVDYDKYSISVILLPSTTYRLRIVTYTIARLNNEYDDRERISDEPSPFNSTNFIFELTFTTKGLSSNQLIRQNRLPIFILIILLTIILLFVIVGALIYYYKSRRRTKTSRPAFRCLLTTVYDDVNDRTQSYSLQHTMV</sequence>
<dbReference type="GO" id="GO:0004713">
    <property type="term" value="F:protein tyrosine kinase activity"/>
    <property type="evidence" value="ECO:0007669"/>
    <property type="project" value="UniProtKB-KW"/>
</dbReference>
<dbReference type="Gene3D" id="2.60.40.10">
    <property type="entry name" value="Immunoglobulins"/>
    <property type="match status" value="2"/>
</dbReference>
<organism evidence="13 14">
    <name type="scientific">Rotaria magnacalcarata</name>
    <dbReference type="NCBI Taxonomy" id="392030"/>
    <lineage>
        <taxon>Eukaryota</taxon>
        <taxon>Metazoa</taxon>
        <taxon>Spiralia</taxon>
        <taxon>Gnathifera</taxon>
        <taxon>Rotifera</taxon>
        <taxon>Eurotatoria</taxon>
        <taxon>Bdelloidea</taxon>
        <taxon>Philodinida</taxon>
        <taxon>Philodinidae</taxon>
        <taxon>Rotaria</taxon>
    </lineage>
</organism>
<dbReference type="Gene3D" id="2.10.220.10">
    <property type="entry name" value="Hormone Receptor, Insulin-like Growth Factor Receptor 1, Chain A, domain 2"/>
    <property type="match status" value="1"/>
</dbReference>
<keyword evidence="8" id="KW-0675">Receptor</keyword>
<dbReference type="InterPro" id="IPR036116">
    <property type="entry name" value="FN3_sf"/>
</dbReference>
<evidence type="ECO:0000256" key="1">
    <source>
        <dbReference type="ARBA" id="ARBA00004479"/>
    </source>
</evidence>
<evidence type="ECO:0000313" key="14">
    <source>
        <dbReference type="Proteomes" id="UP000663824"/>
    </source>
</evidence>
<proteinExistence type="predicted"/>
<comment type="subcellular location">
    <subcellularLocation>
        <location evidence="1">Membrane</location>
        <topology evidence="1">Single-pass type I membrane protein</topology>
    </subcellularLocation>
</comment>
<keyword evidence="6 10" id="KW-0472">Membrane</keyword>
<evidence type="ECO:0000256" key="8">
    <source>
        <dbReference type="ARBA" id="ARBA00023170"/>
    </source>
</evidence>
<feature type="domain" description="Fibronectin type-III" evidence="12">
    <location>
        <begin position="612"/>
        <end position="819"/>
    </location>
</feature>
<accession>A0A816U2J6</accession>
<evidence type="ECO:0000256" key="3">
    <source>
        <dbReference type="ARBA" id="ARBA00022741"/>
    </source>
</evidence>
<dbReference type="SMART" id="SM00261">
    <property type="entry name" value="FU"/>
    <property type="match status" value="1"/>
</dbReference>
<keyword evidence="7" id="KW-0418">Kinase</keyword>
<dbReference type="InterPro" id="IPR036941">
    <property type="entry name" value="Rcpt_L-dom_sf"/>
</dbReference>
<dbReference type="InterPro" id="IPR050449">
    <property type="entry name" value="Ephrin_rcpt_TKs"/>
</dbReference>
<evidence type="ECO:0000256" key="10">
    <source>
        <dbReference type="SAM" id="Phobius"/>
    </source>
</evidence>
<dbReference type="Proteomes" id="UP000663824">
    <property type="component" value="Unassembled WGS sequence"/>
</dbReference>
<evidence type="ECO:0000256" key="4">
    <source>
        <dbReference type="ARBA" id="ARBA00022840"/>
    </source>
</evidence>
<keyword evidence="11" id="KW-0732">Signal</keyword>
<gene>
    <name evidence="13" type="ORF">MBJ925_LOCUS22841</name>
</gene>
<dbReference type="InterPro" id="IPR006211">
    <property type="entry name" value="Furin-like_Cys-rich_dom"/>
</dbReference>
<dbReference type="InterPro" id="IPR000494">
    <property type="entry name" value="Rcpt_L-dom"/>
</dbReference>
<evidence type="ECO:0000256" key="5">
    <source>
        <dbReference type="ARBA" id="ARBA00022989"/>
    </source>
</evidence>
<dbReference type="AlphaFoldDB" id="A0A816U2J6"/>
<dbReference type="GO" id="GO:0005524">
    <property type="term" value="F:ATP binding"/>
    <property type="evidence" value="ECO:0007669"/>
    <property type="project" value="UniProtKB-KW"/>
</dbReference>
<evidence type="ECO:0000313" key="13">
    <source>
        <dbReference type="EMBL" id="CAF2103965.1"/>
    </source>
</evidence>
<comment type="caution">
    <text evidence="13">The sequence shown here is derived from an EMBL/GenBank/DDBJ whole genome shotgun (WGS) entry which is preliminary data.</text>
</comment>
<keyword evidence="7" id="KW-0829">Tyrosine-protein kinase</keyword>
<feature type="signal peptide" evidence="11">
    <location>
        <begin position="1"/>
        <end position="22"/>
    </location>
</feature>
<dbReference type="CDD" id="cd00063">
    <property type="entry name" value="FN3"/>
    <property type="match status" value="1"/>
</dbReference>
<keyword evidence="2 10" id="KW-0812">Transmembrane</keyword>
<dbReference type="EMBL" id="CAJNRE010011662">
    <property type="protein sequence ID" value="CAF2103965.1"/>
    <property type="molecule type" value="Genomic_DNA"/>
</dbReference>
<dbReference type="Pfam" id="PF00041">
    <property type="entry name" value="fn3"/>
    <property type="match status" value="1"/>
</dbReference>
<evidence type="ECO:0000256" key="6">
    <source>
        <dbReference type="ARBA" id="ARBA00023136"/>
    </source>
</evidence>
<evidence type="ECO:0000256" key="7">
    <source>
        <dbReference type="ARBA" id="ARBA00023137"/>
    </source>
</evidence>
<dbReference type="CDD" id="cd00064">
    <property type="entry name" value="FU"/>
    <property type="match status" value="1"/>
</dbReference>
<evidence type="ECO:0000256" key="2">
    <source>
        <dbReference type="ARBA" id="ARBA00022692"/>
    </source>
</evidence>
<keyword evidence="4" id="KW-0067">ATP-binding</keyword>
<reference evidence="13" key="1">
    <citation type="submission" date="2021-02" db="EMBL/GenBank/DDBJ databases">
        <authorList>
            <person name="Nowell W R."/>
        </authorList>
    </citation>
    <scope>NUCLEOTIDE SEQUENCE</scope>
</reference>
<dbReference type="GO" id="GO:0005886">
    <property type="term" value="C:plasma membrane"/>
    <property type="evidence" value="ECO:0007669"/>
    <property type="project" value="TreeGrafter"/>
</dbReference>
<feature type="chain" id="PRO_5032631234" description="Fibronectin type-III domain-containing protein" evidence="11">
    <location>
        <begin position="23"/>
        <end position="1043"/>
    </location>
</feature>
<keyword evidence="5 10" id="KW-1133">Transmembrane helix</keyword>
<feature type="transmembrane region" description="Helical" evidence="10">
    <location>
        <begin position="980"/>
        <end position="1005"/>
    </location>
</feature>
<evidence type="ECO:0000256" key="11">
    <source>
        <dbReference type="SAM" id="SignalP"/>
    </source>
</evidence>
<dbReference type="Pfam" id="PF01030">
    <property type="entry name" value="Recep_L_domain"/>
    <property type="match status" value="2"/>
</dbReference>
<name>A0A816U2J6_9BILA</name>
<dbReference type="SMART" id="SM00060">
    <property type="entry name" value="FN3"/>
    <property type="match status" value="1"/>
</dbReference>
<dbReference type="PANTHER" id="PTHR46877:SF14">
    <property type="entry name" value="RECEPTOR PROTEIN-TYROSINE KINASE"/>
    <property type="match status" value="1"/>
</dbReference>
<dbReference type="InterPro" id="IPR006212">
    <property type="entry name" value="Furin_repeat"/>
</dbReference>
<dbReference type="PANTHER" id="PTHR46877">
    <property type="entry name" value="EPH RECEPTOR A5"/>
    <property type="match status" value="1"/>
</dbReference>
<dbReference type="SUPFAM" id="SSF49265">
    <property type="entry name" value="Fibronectin type III"/>
    <property type="match status" value="2"/>
</dbReference>
<evidence type="ECO:0000259" key="12">
    <source>
        <dbReference type="SMART" id="SM00060"/>
    </source>
</evidence>
<dbReference type="InterPro" id="IPR013783">
    <property type="entry name" value="Ig-like_fold"/>
</dbReference>
<keyword evidence="7" id="KW-0808">Transferase</keyword>
<dbReference type="Pfam" id="PF00757">
    <property type="entry name" value="Furin-like"/>
    <property type="match status" value="1"/>
</dbReference>
<keyword evidence="3" id="KW-0547">Nucleotide-binding</keyword>
<protein>
    <recommendedName>
        <fullName evidence="12">Fibronectin type-III domain-containing protein</fullName>
    </recommendedName>
</protein>
<dbReference type="Gene3D" id="3.80.20.20">
    <property type="entry name" value="Receptor L-domain"/>
    <property type="match status" value="2"/>
</dbReference>